<evidence type="ECO:0000256" key="1">
    <source>
        <dbReference type="SAM" id="SignalP"/>
    </source>
</evidence>
<accession>A0A9N8HKQ7</accession>
<dbReference type="AlphaFoldDB" id="A0A9N8HKQ7"/>
<dbReference type="Proteomes" id="UP001153069">
    <property type="component" value="Unassembled WGS sequence"/>
</dbReference>
<proteinExistence type="predicted"/>
<name>A0A9N8HKQ7_9STRA</name>
<dbReference type="InterPro" id="IPR029058">
    <property type="entry name" value="AB_hydrolase_fold"/>
</dbReference>
<comment type="caution">
    <text evidence="3">The sequence shown here is derived from an EMBL/GenBank/DDBJ whole genome shotgun (WGS) entry which is preliminary data.</text>
</comment>
<organism evidence="3 4">
    <name type="scientific">Seminavis robusta</name>
    <dbReference type="NCBI Taxonomy" id="568900"/>
    <lineage>
        <taxon>Eukaryota</taxon>
        <taxon>Sar</taxon>
        <taxon>Stramenopiles</taxon>
        <taxon>Ochrophyta</taxon>
        <taxon>Bacillariophyta</taxon>
        <taxon>Bacillariophyceae</taxon>
        <taxon>Bacillariophycidae</taxon>
        <taxon>Naviculales</taxon>
        <taxon>Naviculaceae</taxon>
        <taxon>Seminavis</taxon>
    </lineage>
</organism>
<keyword evidence="1" id="KW-0732">Signal</keyword>
<dbReference type="GO" id="GO:0006629">
    <property type="term" value="P:lipid metabolic process"/>
    <property type="evidence" value="ECO:0007669"/>
    <property type="project" value="InterPro"/>
</dbReference>
<feature type="chain" id="PRO_5040228625" description="Fungal lipase-type domain-containing protein" evidence="1">
    <location>
        <begin position="34"/>
        <end position="427"/>
    </location>
</feature>
<gene>
    <name evidence="3" type="ORF">SEMRO_629_G178260.2</name>
</gene>
<keyword evidence="4" id="KW-1185">Reference proteome</keyword>
<protein>
    <recommendedName>
        <fullName evidence="2">Fungal lipase-type domain-containing protein</fullName>
    </recommendedName>
</protein>
<dbReference type="InterPro" id="IPR002921">
    <property type="entry name" value="Fungal_lipase-type"/>
</dbReference>
<feature type="signal peptide" evidence="1">
    <location>
        <begin position="1"/>
        <end position="33"/>
    </location>
</feature>
<evidence type="ECO:0000313" key="3">
    <source>
        <dbReference type="EMBL" id="CAB9514063.1"/>
    </source>
</evidence>
<feature type="domain" description="Fungal lipase-type" evidence="2">
    <location>
        <begin position="163"/>
        <end position="265"/>
    </location>
</feature>
<dbReference type="Gene3D" id="3.40.50.1820">
    <property type="entry name" value="alpha/beta hydrolase"/>
    <property type="match status" value="1"/>
</dbReference>
<dbReference type="EMBL" id="CAICTM010000628">
    <property type="protein sequence ID" value="CAB9514063.1"/>
    <property type="molecule type" value="Genomic_DNA"/>
</dbReference>
<evidence type="ECO:0000259" key="2">
    <source>
        <dbReference type="Pfam" id="PF01764"/>
    </source>
</evidence>
<sequence length="427" mass="47015">MKQSCSNQLLALGLSLVALCALIQLELPSWVSSSKINHSNGQAATLIVPTSEISAGDERQLQQEPSCSALSPTRLPLAVGEEEFHLGLDRKFVERMNFTLAFQYLFLDRDIHNGAAAVQEFDLAFYEAWSDSNDGALVAKQGRVDGNATDISGGYDEACHGVFQATLSPTHIVDNIQNLNPFSVHMQGTDCRIRQGFMDAYFNGYLDNFRDAMQRCVALCVPATGEPCPVVLSGLSQGGGVAIVAALDLKAYDMDPTIITFGAMRAVVGHDPAFPCTDLDTSRHFRFTNSNAAGQYDAIANQRFPADNIQVGHSILLDEINYPMLYLGLDEDRDRFPWSVDMHHRNSYRDRINGLLAMPDDCFPIPLGKWPAGHICHNDDECHGTCVSWTCTDSLLVGGHPCDTDEDCESGSCTWRIGWFHLLRLCE</sequence>
<evidence type="ECO:0000313" key="4">
    <source>
        <dbReference type="Proteomes" id="UP001153069"/>
    </source>
</evidence>
<reference evidence="3" key="1">
    <citation type="submission" date="2020-06" db="EMBL/GenBank/DDBJ databases">
        <authorList>
            <consortium name="Plant Systems Biology data submission"/>
        </authorList>
    </citation>
    <scope>NUCLEOTIDE SEQUENCE</scope>
    <source>
        <strain evidence="3">D6</strain>
    </source>
</reference>
<dbReference type="Pfam" id="PF01764">
    <property type="entry name" value="Lipase_3"/>
    <property type="match status" value="1"/>
</dbReference>
<dbReference type="SUPFAM" id="SSF53474">
    <property type="entry name" value="alpha/beta-Hydrolases"/>
    <property type="match status" value="1"/>
</dbReference>